<name>A0A0R2QC11_9ACTN</name>
<dbReference type="PANTHER" id="PTHR34374">
    <property type="entry name" value="LARGE RIBOSOMAL RNA SUBUNIT ACCUMULATION PROTEIN YCED HOMOLOG 1, CHLOROPLASTIC"/>
    <property type="match status" value="1"/>
</dbReference>
<evidence type="ECO:0000313" key="1">
    <source>
        <dbReference type="EMBL" id="KRO47879.1"/>
    </source>
</evidence>
<protein>
    <recommendedName>
        <fullName evidence="3">Metal-binding protein</fullName>
    </recommendedName>
</protein>
<gene>
    <name evidence="1" type="ORF">ABR75_05735</name>
</gene>
<evidence type="ECO:0000313" key="2">
    <source>
        <dbReference type="Proteomes" id="UP000051017"/>
    </source>
</evidence>
<sequence>MASPLLINIIEMTRRAGTLKDIEITIPVSTFGFADKRLDDETEIEIALQLESINGGIIVQGTVTGKSQLLCGRCLRNIEYANVASIDELYQRMPDNPDAYPIVGESLDLQPMVREMVLLSLPDTPLCKADCLGLCPQCGADLESAPCGCQAQRFDERWAILDQLREELN</sequence>
<dbReference type="PANTHER" id="PTHR34374:SF1">
    <property type="entry name" value="LARGE RIBOSOMAL RNA SUBUNIT ACCUMULATION PROTEIN YCED HOMOLOG 1, CHLOROPLASTIC"/>
    <property type="match status" value="1"/>
</dbReference>
<organism evidence="1 2">
    <name type="scientific">Acidimicrobiia bacterium BACL6 MAG-120924-bin43</name>
    <dbReference type="NCBI Taxonomy" id="1655583"/>
    <lineage>
        <taxon>Bacteria</taxon>
        <taxon>Bacillati</taxon>
        <taxon>Actinomycetota</taxon>
        <taxon>Acidimicrobiia</taxon>
        <taxon>acIV cluster</taxon>
    </lineage>
</organism>
<accession>A0A0R2QC11</accession>
<proteinExistence type="predicted"/>
<comment type="caution">
    <text evidence="1">The sequence shown here is derived from an EMBL/GenBank/DDBJ whole genome shotgun (WGS) entry which is preliminary data.</text>
</comment>
<dbReference type="EMBL" id="LIBJ01000125">
    <property type="protein sequence ID" value="KRO47879.1"/>
    <property type="molecule type" value="Genomic_DNA"/>
</dbReference>
<dbReference type="InterPro" id="IPR003772">
    <property type="entry name" value="YceD"/>
</dbReference>
<dbReference type="AlphaFoldDB" id="A0A0R2QC11"/>
<evidence type="ECO:0008006" key="3">
    <source>
        <dbReference type="Google" id="ProtNLM"/>
    </source>
</evidence>
<dbReference type="Proteomes" id="UP000051017">
    <property type="component" value="Unassembled WGS sequence"/>
</dbReference>
<dbReference type="Pfam" id="PF02620">
    <property type="entry name" value="YceD"/>
    <property type="match status" value="1"/>
</dbReference>
<reference evidence="1 2" key="1">
    <citation type="submission" date="2015-10" db="EMBL/GenBank/DDBJ databases">
        <title>Metagenome-Assembled Genomes uncover a global brackish microbiome.</title>
        <authorList>
            <person name="Hugerth L.W."/>
            <person name="Larsson J."/>
            <person name="Alneberg J."/>
            <person name="Lindh M.V."/>
            <person name="Legrand C."/>
            <person name="Pinhassi J."/>
            <person name="Andersson A.F."/>
        </authorList>
    </citation>
    <scope>NUCLEOTIDE SEQUENCE [LARGE SCALE GENOMIC DNA]</scope>
    <source>
        <strain evidence="1">BACL6 MAG-120924-bin43</strain>
    </source>
</reference>